<dbReference type="GO" id="GO:0006508">
    <property type="term" value="P:proteolysis"/>
    <property type="evidence" value="ECO:0007669"/>
    <property type="project" value="UniProtKB-KW"/>
</dbReference>
<dbReference type="AlphaFoldDB" id="J3NPX7"/>
<dbReference type="EnsemblFungi" id="EJT78233">
    <property type="protein sequence ID" value="EJT78233"/>
    <property type="gene ID" value="GGTG_03335"/>
</dbReference>
<keyword evidence="2" id="KW-0645">Protease</keyword>
<dbReference type="PROSITE" id="PS00138">
    <property type="entry name" value="SUBTILASE_SER"/>
    <property type="match status" value="1"/>
</dbReference>
<dbReference type="Pfam" id="PF00082">
    <property type="entry name" value="Peptidase_S8"/>
    <property type="match status" value="1"/>
</dbReference>
<evidence type="ECO:0000256" key="6">
    <source>
        <dbReference type="SAM" id="MobiDB-lite"/>
    </source>
</evidence>
<evidence type="ECO:0000256" key="4">
    <source>
        <dbReference type="ARBA" id="ARBA00022825"/>
    </source>
</evidence>
<dbReference type="GO" id="GO:0004252">
    <property type="term" value="F:serine-type endopeptidase activity"/>
    <property type="evidence" value="ECO:0007669"/>
    <property type="project" value="InterPro"/>
</dbReference>
<organism evidence="8">
    <name type="scientific">Gaeumannomyces tritici (strain R3-111a-1)</name>
    <name type="common">Wheat and barley take-all root rot fungus</name>
    <name type="synonym">Gaeumannomyces graminis var. tritici</name>
    <dbReference type="NCBI Taxonomy" id="644352"/>
    <lineage>
        <taxon>Eukaryota</taxon>
        <taxon>Fungi</taxon>
        <taxon>Dikarya</taxon>
        <taxon>Ascomycota</taxon>
        <taxon>Pezizomycotina</taxon>
        <taxon>Sordariomycetes</taxon>
        <taxon>Sordariomycetidae</taxon>
        <taxon>Magnaporthales</taxon>
        <taxon>Magnaporthaceae</taxon>
        <taxon>Gaeumannomyces</taxon>
    </lineage>
</organism>
<keyword evidence="10" id="KW-1185">Reference proteome</keyword>
<comment type="similarity">
    <text evidence="1 5">Belongs to the peptidase S8 family.</text>
</comment>
<dbReference type="Proteomes" id="UP000006039">
    <property type="component" value="Unassembled WGS sequence"/>
</dbReference>
<name>J3NPX7_GAET3</name>
<keyword evidence="4" id="KW-0720">Serine protease</keyword>
<dbReference type="EMBL" id="GL385396">
    <property type="protein sequence ID" value="EJT78233.1"/>
    <property type="molecule type" value="Genomic_DNA"/>
</dbReference>
<dbReference type="InterPro" id="IPR022398">
    <property type="entry name" value="Peptidase_S8_His-AS"/>
</dbReference>
<proteinExistence type="inferred from homology"/>
<dbReference type="RefSeq" id="XP_009219378.1">
    <property type="nucleotide sequence ID" value="XM_009221114.1"/>
</dbReference>
<evidence type="ECO:0000256" key="5">
    <source>
        <dbReference type="PROSITE-ProRule" id="PRU01240"/>
    </source>
</evidence>
<dbReference type="eggNOG" id="ENOG502RMP7">
    <property type="taxonomic scope" value="Eukaryota"/>
</dbReference>
<dbReference type="PROSITE" id="PS51892">
    <property type="entry name" value="SUBTILASE"/>
    <property type="match status" value="1"/>
</dbReference>
<evidence type="ECO:0000313" key="10">
    <source>
        <dbReference type="Proteomes" id="UP000006039"/>
    </source>
</evidence>
<evidence type="ECO:0000259" key="7">
    <source>
        <dbReference type="Pfam" id="PF00082"/>
    </source>
</evidence>
<dbReference type="InterPro" id="IPR000209">
    <property type="entry name" value="Peptidase_S8/S53_dom"/>
</dbReference>
<dbReference type="InterPro" id="IPR050131">
    <property type="entry name" value="Peptidase_S8_subtilisin-like"/>
</dbReference>
<feature type="compositionally biased region" description="Low complexity" evidence="6">
    <location>
        <begin position="489"/>
        <end position="501"/>
    </location>
</feature>
<dbReference type="VEuPathDB" id="FungiDB:GGTG_03335"/>
<reference evidence="9" key="5">
    <citation type="submission" date="2018-04" db="UniProtKB">
        <authorList>
            <consortium name="EnsemblFungi"/>
        </authorList>
    </citation>
    <scope>IDENTIFICATION</scope>
    <source>
        <strain evidence="9">R3-111a-1</strain>
    </source>
</reference>
<dbReference type="InterPro" id="IPR036852">
    <property type="entry name" value="Peptidase_S8/S53_dom_sf"/>
</dbReference>
<dbReference type="GeneID" id="20343793"/>
<dbReference type="STRING" id="644352.J3NPX7"/>
<comment type="caution">
    <text evidence="5">Lacks conserved residue(s) required for the propagation of feature annotation.</text>
</comment>
<evidence type="ECO:0000256" key="1">
    <source>
        <dbReference type="ARBA" id="ARBA00011073"/>
    </source>
</evidence>
<dbReference type="PANTHER" id="PTHR43806">
    <property type="entry name" value="PEPTIDASE S8"/>
    <property type="match status" value="1"/>
</dbReference>
<dbReference type="InterPro" id="IPR023828">
    <property type="entry name" value="Peptidase_S8_Ser-AS"/>
</dbReference>
<reference evidence="8" key="3">
    <citation type="submission" date="2010-09" db="EMBL/GenBank/DDBJ databases">
        <title>Annotation of Gaeumannomyces graminis var. tritici R3-111a-1.</title>
        <authorList>
            <consortium name="The Broad Institute Genome Sequencing Platform"/>
            <person name="Ma L.-J."/>
            <person name="Dead R."/>
            <person name="Young S.K."/>
            <person name="Zeng Q."/>
            <person name="Gargeya S."/>
            <person name="Fitzgerald M."/>
            <person name="Haas B."/>
            <person name="Abouelleil A."/>
            <person name="Alvarado L."/>
            <person name="Arachchi H.M."/>
            <person name="Berlin A."/>
            <person name="Brown A."/>
            <person name="Chapman S.B."/>
            <person name="Chen Z."/>
            <person name="Dunbar C."/>
            <person name="Freedman E."/>
            <person name="Gearin G."/>
            <person name="Gellesch M."/>
            <person name="Goldberg J."/>
            <person name="Griggs A."/>
            <person name="Gujja S."/>
            <person name="Heiman D."/>
            <person name="Howarth C."/>
            <person name="Larson L."/>
            <person name="Lui A."/>
            <person name="MacDonald P.J.P."/>
            <person name="Mehta T."/>
            <person name="Montmayeur A."/>
            <person name="Murphy C."/>
            <person name="Neiman D."/>
            <person name="Pearson M."/>
            <person name="Priest M."/>
            <person name="Roberts A."/>
            <person name="Saif S."/>
            <person name="Shea T."/>
            <person name="Shenoy N."/>
            <person name="Sisk P."/>
            <person name="Stolte C."/>
            <person name="Sykes S."/>
            <person name="Yandava C."/>
            <person name="Wortman J."/>
            <person name="Nusbaum C."/>
            <person name="Birren B."/>
        </authorList>
    </citation>
    <scope>NUCLEOTIDE SEQUENCE</scope>
    <source>
        <strain evidence="8">R3-111a-1</strain>
    </source>
</reference>
<dbReference type="OrthoDB" id="3866712at2759"/>
<gene>
    <name evidence="9" type="primary">20343793</name>
    <name evidence="8" type="ORF">GGTG_03335</name>
</gene>
<keyword evidence="3" id="KW-0378">Hydrolase</keyword>
<dbReference type="PRINTS" id="PR00723">
    <property type="entry name" value="SUBTILISIN"/>
</dbReference>
<dbReference type="PANTHER" id="PTHR43806:SF11">
    <property type="entry name" value="CEREVISIN-RELATED"/>
    <property type="match status" value="1"/>
</dbReference>
<feature type="region of interest" description="Disordered" evidence="6">
    <location>
        <begin position="485"/>
        <end position="508"/>
    </location>
</feature>
<evidence type="ECO:0000313" key="9">
    <source>
        <dbReference type="EnsemblFungi" id="EJT78233"/>
    </source>
</evidence>
<dbReference type="HOGENOM" id="CLU_027871_0_0_1"/>
<dbReference type="SUPFAM" id="SSF52743">
    <property type="entry name" value="Subtilisin-like"/>
    <property type="match status" value="1"/>
</dbReference>
<dbReference type="InterPro" id="IPR015500">
    <property type="entry name" value="Peptidase_S8_subtilisin-rel"/>
</dbReference>
<evidence type="ECO:0000256" key="3">
    <source>
        <dbReference type="ARBA" id="ARBA00022801"/>
    </source>
</evidence>
<accession>J3NPX7</accession>
<dbReference type="PROSITE" id="PS00137">
    <property type="entry name" value="SUBTILASE_HIS"/>
    <property type="match status" value="1"/>
</dbReference>
<reference evidence="9" key="4">
    <citation type="journal article" date="2015" name="G3 (Bethesda)">
        <title>Genome sequences of three phytopathogenic species of the Magnaporthaceae family of fungi.</title>
        <authorList>
            <person name="Okagaki L.H."/>
            <person name="Nunes C.C."/>
            <person name="Sailsbery J."/>
            <person name="Clay B."/>
            <person name="Brown D."/>
            <person name="John T."/>
            <person name="Oh Y."/>
            <person name="Young N."/>
            <person name="Fitzgerald M."/>
            <person name="Haas B.J."/>
            <person name="Zeng Q."/>
            <person name="Young S."/>
            <person name="Adiconis X."/>
            <person name="Fan L."/>
            <person name="Levin J.Z."/>
            <person name="Mitchell T.K."/>
            <person name="Okubara P.A."/>
            <person name="Farman M.L."/>
            <person name="Kohn L.M."/>
            <person name="Birren B."/>
            <person name="Ma L.-J."/>
            <person name="Dean R.A."/>
        </authorList>
    </citation>
    <scope>NUCLEOTIDE SEQUENCE</scope>
    <source>
        <strain evidence="9">R3-111a-1</strain>
    </source>
</reference>
<dbReference type="Gene3D" id="3.40.50.200">
    <property type="entry name" value="Peptidase S8/S53 domain"/>
    <property type="match status" value="1"/>
</dbReference>
<reference evidence="8" key="2">
    <citation type="submission" date="2010-07" db="EMBL/GenBank/DDBJ databases">
        <authorList>
            <consortium name="The Broad Institute Genome Sequencing Platform"/>
            <consortium name="Broad Institute Genome Sequencing Center for Infectious Disease"/>
            <person name="Ma L.-J."/>
            <person name="Dead R."/>
            <person name="Young S."/>
            <person name="Zeng Q."/>
            <person name="Koehrsen M."/>
            <person name="Alvarado L."/>
            <person name="Berlin A."/>
            <person name="Chapman S.B."/>
            <person name="Chen Z."/>
            <person name="Freedman E."/>
            <person name="Gellesch M."/>
            <person name="Goldberg J."/>
            <person name="Griggs A."/>
            <person name="Gujja S."/>
            <person name="Heilman E.R."/>
            <person name="Heiman D."/>
            <person name="Hepburn T."/>
            <person name="Howarth C."/>
            <person name="Jen D."/>
            <person name="Larson L."/>
            <person name="Mehta T."/>
            <person name="Neiman D."/>
            <person name="Pearson M."/>
            <person name="Roberts A."/>
            <person name="Saif S."/>
            <person name="Shea T."/>
            <person name="Shenoy N."/>
            <person name="Sisk P."/>
            <person name="Stolte C."/>
            <person name="Sykes S."/>
            <person name="Walk T."/>
            <person name="White J."/>
            <person name="Yandava C."/>
            <person name="Haas B."/>
            <person name="Nusbaum C."/>
            <person name="Birren B."/>
        </authorList>
    </citation>
    <scope>NUCLEOTIDE SEQUENCE</scope>
    <source>
        <strain evidence="8">R3-111a-1</strain>
    </source>
</reference>
<reference evidence="10" key="1">
    <citation type="submission" date="2010-07" db="EMBL/GenBank/DDBJ databases">
        <title>The genome sequence of Gaeumannomyces graminis var. tritici strain R3-111a-1.</title>
        <authorList>
            <consortium name="The Broad Institute Genome Sequencing Platform"/>
            <person name="Ma L.-J."/>
            <person name="Dead R."/>
            <person name="Young S."/>
            <person name="Zeng Q."/>
            <person name="Koehrsen M."/>
            <person name="Alvarado L."/>
            <person name="Berlin A."/>
            <person name="Chapman S.B."/>
            <person name="Chen Z."/>
            <person name="Freedman E."/>
            <person name="Gellesch M."/>
            <person name="Goldberg J."/>
            <person name="Griggs A."/>
            <person name="Gujja S."/>
            <person name="Heilman E.R."/>
            <person name="Heiman D."/>
            <person name="Hepburn T."/>
            <person name="Howarth C."/>
            <person name="Jen D."/>
            <person name="Larson L."/>
            <person name="Mehta T."/>
            <person name="Neiman D."/>
            <person name="Pearson M."/>
            <person name="Roberts A."/>
            <person name="Saif S."/>
            <person name="Shea T."/>
            <person name="Shenoy N."/>
            <person name="Sisk P."/>
            <person name="Stolte C."/>
            <person name="Sykes S."/>
            <person name="Walk T."/>
            <person name="White J."/>
            <person name="Yandava C."/>
            <person name="Haas B."/>
            <person name="Nusbaum C."/>
            <person name="Birren B."/>
        </authorList>
    </citation>
    <scope>NUCLEOTIDE SEQUENCE [LARGE SCALE GENOMIC DNA]</scope>
    <source>
        <strain evidence="10">R3-111a-1</strain>
    </source>
</reference>
<evidence type="ECO:0000256" key="2">
    <source>
        <dbReference type="ARBA" id="ARBA00022670"/>
    </source>
</evidence>
<protein>
    <recommendedName>
        <fullName evidence="7">Peptidase S8/S53 domain-containing protein</fullName>
    </recommendedName>
</protein>
<sequence length="520" mass="54490">MSSTTSEVVRAPVEAKPELIVIFKTTPVAKVTGRGLVASSEDVSSVNEVLSRHNASLKLLFGQDEARLQAQQAEVVAAAATIAPALYGAGEDDDEQHEADIVAPAALAAASLPDLSSFYTLDGEVEDPEALAAELLQQELVDAAYVTPPAAPPLFLNVEREDGGPPSDTEAPPVTPNFQSRQGFLGAAPGGIEALWARTQPGGKGDGIRIADVEWGWRFTHEDLRQQLGGLLAGSNSTDTGFVNHGTAVAGVVGGDENAIGVLGIAPNAPFYTSSLVDQSTSAAIKAAADRLRAGDVMLLEVHRSGPQAPNPAQGQKGYIAIEWWPQDLAAIQYAVAKGIVVVEAAGNGSVNLNDPIYDRPQAGWPSTWRNPFRTTNPTSGAVIVGAGAPPPGTHGRNWGPDRSRLDFSNHGLRVDAQGWGQEVTTTGYGSLQGGVSQDIWYTDTFNGTSSASPIVTGAVLSAQGSRRARGKRLLTSHEFRSLLRATGSPQQASPQAPVSQRIGNRPNLRQLIPAALARP</sequence>
<evidence type="ECO:0000313" key="8">
    <source>
        <dbReference type="EMBL" id="EJT78233.1"/>
    </source>
</evidence>
<feature type="domain" description="Peptidase S8/S53" evidence="7">
    <location>
        <begin position="236"/>
        <end position="488"/>
    </location>
</feature>